<reference evidence="2" key="2">
    <citation type="submission" date="2015-01" db="EMBL/GenBank/DDBJ databases">
        <title>Evolutionary Origins and Diversification of the Mycorrhizal Mutualists.</title>
        <authorList>
            <consortium name="DOE Joint Genome Institute"/>
            <consortium name="Mycorrhizal Genomics Consortium"/>
            <person name="Kohler A."/>
            <person name="Kuo A."/>
            <person name="Nagy L.G."/>
            <person name="Floudas D."/>
            <person name="Copeland A."/>
            <person name="Barry K.W."/>
            <person name="Cichocki N."/>
            <person name="Veneault-Fourrey C."/>
            <person name="LaButti K."/>
            <person name="Lindquist E.A."/>
            <person name="Lipzen A."/>
            <person name="Lundell T."/>
            <person name="Morin E."/>
            <person name="Murat C."/>
            <person name="Riley R."/>
            <person name="Ohm R."/>
            <person name="Sun H."/>
            <person name="Tunlid A."/>
            <person name="Henrissat B."/>
            <person name="Grigoriev I.V."/>
            <person name="Hibbett D.S."/>
            <person name="Martin F."/>
        </authorList>
    </citation>
    <scope>NUCLEOTIDE SEQUENCE [LARGE SCALE GENOMIC DNA]</scope>
    <source>
        <strain evidence="2">Foug A</strain>
    </source>
</reference>
<evidence type="ECO:0000313" key="2">
    <source>
        <dbReference type="Proteomes" id="UP000053989"/>
    </source>
</evidence>
<evidence type="ECO:0000313" key="1">
    <source>
        <dbReference type="EMBL" id="KIM52337.1"/>
    </source>
</evidence>
<dbReference type="OrthoDB" id="3228476at2759"/>
<dbReference type="AlphaFoldDB" id="A0A0C2ZHQ8"/>
<name>A0A0C2ZHQ8_9AGAM</name>
<organism evidence="1 2">
    <name type="scientific">Scleroderma citrinum Foug A</name>
    <dbReference type="NCBI Taxonomy" id="1036808"/>
    <lineage>
        <taxon>Eukaryota</taxon>
        <taxon>Fungi</taxon>
        <taxon>Dikarya</taxon>
        <taxon>Basidiomycota</taxon>
        <taxon>Agaricomycotina</taxon>
        <taxon>Agaricomycetes</taxon>
        <taxon>Agaricomycetidae</taxon>
        <taxon>Boletales</taxon>
        <taxon>Sclerodermatineae</taxon>
        <taxon>Sclerodermataceae</taxon>
        <taxon>Scleroderma</taxon>
    </lineage>
</organism>
<reference evidence="1 2" key="1">
    <citation type="submission" date="2014-04" db="EMBL/GenBank/DDBJ databases">
        <authorList>
            <consortium name="DOE Joint Genome Institute"/>
            <person name="Kuo A."/>
            <person name="Kohler A."/>
            <person name="Nagy L.G."/>
            <person name="Floudas D."/>
            <person name="Copeland A."/>
            <person name="Barry K.W."/>
            <person name="Cichocki N."/>
            <person name="Veneault-Fourrey C."/>
            <person name="LaButti K."/>
            <person name="Lindquist E.A."/>
            <person name="Lipzen A."/>
            <person name="Lundell T."/>
            <person name="Morin E."/>
            <person name="Murat C."/>
            <person name="Sun H."/>
            <person name="Tunlid A."/>
            <person name="Henrissat B."/>
            <person name="Grigoriev I.V."/>
            <person name="Hibbett D.S."/>
            <person name="Martin F."/>
            <person name="Nordberg H.P."/>
            <person name="Cantor M.N."/>
            <person name="Hua S.X."/>
        </authorList>
    </citation>
    <scope>NUCLEOTIDE SEQUENCE [LARGE SCALE GENOMIC DNA]</scope>
    <source>
        <strain evidence="1 2">Foug A</strain>
    </source>
</reference>
<gene>
    <name evidence="1" type="ORF">SCLCIDRAFT_141353</name>
</gene>
<dbReference type="EMBL" id="KN822214">
    <property type="protein sequence ID" value="KIM52337.1"/>
    <property type="molecule type" value="Genomic_DNA"/>
</dbReference>
<protein>
    <submittedName>
        <fullName evidence="1">Uncharacterized protein</fullName>
    </submittedName>
</protein>
<sequence length="115" mass="12797">ILRRLEADLQDQVHHEAVEVPGKGSPFTCVEAEAEFWSVLDQVMLEDITPTGYGLLEEDVTQGVESTVEHIPIGRHGTQFVTVSLADPVWTRQAKTWCQALTILTLFDTDSAFDV</sequence>
<dbReference type="HOGENOM" id="CLU_179718_0_0_1"/>
<dbReference type="STRING" id="1036808.A0A0C2ZHQ8"/>
<feature type="non-terminal residue" evidence="1">
    <location>
        <position position="1"/>
    </location>
</feature>
<keyword evidence="2" id="KW-1185">Reference proteome</keyword>
<proteinExistence type="predicted"/>
<dbReference type="Proteomes" id="UP000053989">
    <property type="component" value="Unassembled WGS sequence"/>
</dbReference>
<accession>A0A0C2ZHQ8</accession>
<dbReference type="InParanoid" id="A0A0C2ZHQ8"/>